<evidence type="ECO:0000313" key="13">
    <source>
        <dbReference type="Proteomes" id="UP000317315"/>
    </source>
</evidence>
<dbReference type="PRINTS" id="PR00096">
    <property type="entry name" value="GATASE"/>
</dbReference>
<evidence type="ECO:0000256" key="3">
    <source>
        <dbReference type="ARBA" id="ARBA00022598"/>
    </source>
</evidence>
<dbReference type="AlphaFoldDB" id="A0A521DKC3"/>
<comment type="function">
    <text evidence="1 9">Catalyzes the synthesis of GMP from XMP.</text>
</comment>
<proteinExistence type="inferred from homology"/>
<dbReference type="EC" id="6.3.5.2" evidence="9"/>
<organism evidence="12 13">
    <name type="scientific">Balnearium lithotrophicum</name>
    <dbReference type="NCBI Taxonomy" id="223788"/>
    <lineage>
        <taxon>Bacteria</taxon>
        <taxon>Pseudomonadati</taxon>
        <taxon>Aquificota</taxon>
        <taxon>Aquificia</taxon>
        <taxon>Desulfurobacteriales</taxon>
        <taxon>Desulfurobacteriaceae</taxon>
        <taxon>Balnearium</taxon>
    </lineage>
</organism>
<dbReference type="PRINTS" id="PR00097">
    <property type="entry name" value="ANTSNTHASEII"/>
</dbReference>
<comment type="catalytic activity">
    <reaction evidence="9">
        <text>XMP + L-glutamine + ATP + H2O = GMP + L-glutamate + AMP + diphosphate + 2 H(+)</text>
        <dbReference type="Rhea" id="RHEA:11680"/>
        <dbReference type="ChEBI" id="CHEBI:15377"/>
        <dbReference type="ChEBI" id="CHEBI:15378"/>
        <dbReference type="ChEBI" id="CHEBI:29985"/>
        <dbReference type="ChEBI" id="CHEBI:30616"/>
        <dbReference type="ChEBI" id="CHEBI:33019"/>
        <dbReference type="ChEBI" id="CHEBI:57464"/>
        <dbReference type="ChEBI" id="CHEBI:58115"/>
        <dbReference type="ChEBI" id="CHEBI:58359"/>
        <dbReference type="ChEBI" id="CHEBI:456215"/>
        <dbReference type="EC" id="6.3.5.2"/>
    </reaction>
</comment>
<evidence type="ECO:0000256" key="1">
    <source>
        <dbReference type="ARBA" id="ARBA00002332"/>
    </source>
</evidence>
<dbReference type="UniPathway" id="UPA00189">
    <property type="reaction ID" value="UER00296"/>
</dbReference>
<evidence type="ECO:0000256" key="2">
    <source>
        <dbReference type="ARBA" id="ARBA00005153"/>
    </source>
</evidence>
<dbReference type="Gene3D" id="3.30.300.10">
    <property type="match status" value="1"/>
</dbReference>
<dbReference type="RefSeq" id="WP_142936021.1">
    <property type="nucleotide sequence ID" value="NZ_FXTM01000021.1"/>
</dbReference>
<dbReference type="NCBIfam" id="TIGR00884">
    <property type="entry name" value="guaA_Cterm"/>
    <property type="match status" value="1"/>
</dbReference>
<keyword evidence="8 9" id="KW-0315">Glutamine amidotransferase</keyword>
<comment type="pathway">
    <text evidence="2 9">Purine metabolism; GMP biosynthesis; GMP from XMP (L-Gln route): step 1/1.</text>
</comment>
<keyword evidence="13" id="KW-1185">Reference proteome</keyword>
<feature type="active site" description="Nucleophile" evidence="9">
    <location>
        <position position="87"/>
    </location>
</feature>
<dbReference type="Proteomes" id="UP000317315">
    <property type="component" value="Unassembled WGS sequence"/>
</dbReference>
<evidence type="ECO:0000256" key="8">
    <source>
        <dbReference type="ARBA" id="ARBA00022962"/>
    </source>
</evidence>
<feature type="active site" evidence="9">
    <location>
        <position position="176"/>
    </location>
</feature>
<dbReference type="Gene3D" id="3.40.50.620">
    <property type="entry name" value="HUPs"/>
    <property type="match status" value="1"/>
</dbReference>
<dbReference type="OrthoDB" id="9802219at2"/>
<dbReference type="InterPro" id="IPR001674">
    <property type="entry name" value="GMP_synth_C"/>
</dbReference>
<dbReference type="InterPro" id="IPR029062">
    <property type="entry name" value="Class_I_gatase-like"/>
</dbReference>
<feature type="binding site" evidence="10">
    <location>
        <begin position="228"/>
        <end position="234"/>
    </location>
    <ligand>
        <name>ATP</name>
        <dbReference type="ChEBI" id="CHEBI:30616"/>
    </ligand>
</feature>
<dbReference type="PROSITE" id="PS51553">
    <property type="entry name" value="GMPS_ATP_PPASE"/>
    <property type="match status" value="1"/>
</dbReference>
<dbReference type="InterPro" id="IPR014729">
    <property type="entry name" value="Rossmann-like_a/b/a_fold"/>
</dbReference>
<dbReference type="FunFam" id="3.40.50.620:FF:000001">
    <property type="entry name" value="GMP synthase [glutamine-hydrolyzing]"/>
    <property type="match status" value="1"/>
</dbReference>
<dbReference type="FunFam" id="3.30.300.10:FF:000002">
    <property type="entry name" value="GMP synthase [glutamine-hydrolyzing]"/>
    <property type="match status" value="1"/>
</dbReference>
<evidence type="ECO:0000259" key="11">
    <source>
        <dbReference type="PROSITE" id="PS51553"/>
    </source>
</evidence>
<dbReference type="InterPro" id="IPR017926">
    <property type="entry name" value="GATASE"/>
</dbReference>
<dbReference type="CDD" id="cd01742">
    <property type="entry name" value="GATase1_GMP_Synthase"/>
    <property type="match status" value="1"/>
</dbReference>
<dbReference type="InterPro" id="IPR022955">
    <property type="entry name" value="GMP_synthase"/>
</dbReference>
<dbReference type="GO" id="GO:0005829">
    <property type="term" value="C:cytosol"/>
    <property type="evidence" value="ECO:0007669"/>
    <property type="project" value="TreeGrafter"/>
</dbReference>
<sequence>MAAKDIHESKILILDFGSQYTQLIARRLREKHIYCEIHPFNISIEKIKEFKPKGIILSGGPASVYAPDSPKISREIFELGVPVLGICYGMQLITYLFGGEVVRAEKHEYGRAELQVLDSSDLFYGLPEKFTVWMSHGDRVLKIPENFEPIAKTENAPYAAIRNKGRKIFGVQFHPEVKHTQYGDRILENFAVRICGAEQNWTMENFIEYEIKKIRETVGDKNVICALSGGVDSSVVAALLHRAIGDQLYPIFVDTGLLRKGERESVERTFKEKFHMKNFRVIDASDIFLERLKGVTDPEEKRKIIGHTFIEVFERAAKEIPNAEFLAQGTLYPDVIESVSVKGPSATIKSHHNVGGLPERLNFKLIEPLRELFKDEVRELGRKLGLPDEIIKRQPFPGPGLAIRIIGEVKPEYLKILREADAIVLEEIKRAGLYDKIWQSFAVFLPIQTVGVMGDVRTYDYVIAVRAVESTDGMTADWVKLPYDLLERISNRIINEVEGVNRVVYDITSKPPGTIEWE</sequence>
<evidence type="ECO:0000313" key="12">
    <source>
        <dbReference type="EMBL" id="SMO71541.1"/>
    </source>
</evidence>
<dbReference type="GO" id="GO:0003921">
    <property type="term" value="F:GMP synthase activity"/>
    <property type="evidence" value="ECO:0007669"/>
    <property type="project" value="InterPro"/>
</dbReference>
<dbReference type="PANTHER" id="PTHR11922:SF2">
    <property type="entry name" value="GMP SYNTHASE [GLUTAMINE-HYDROLYZING]"/>
    <property type="match status" value="1"/>
</dbReference>
<dbReference type="PANTHER" id="PTHR11922">
    <property type="entry name" value="GMP SYNTHASE-RELATED"/>
    <property type="match status" value="1"/>
</dbReference>
<dbReference type="NCBIfam" id="TIGR00888">
    <property type="entry name" value="guaA_Nterm"/>
    <property type="match status" value="1"/>
</dbReference>
<keyword evidence="5 9" id="KW-0332">GMP biosynthesis</keyword>
<dbReference type="CDD" id="cd01997">
    <property type="entry name" value="GMP_synthase_C"/>
    <property type="match status" value="1"/>
</dbReference>
<dbReference type="SUPFAM" id="SSF52402">
    <property type="entry name" value="Adenine nucleotide alpha hydrolases-like"/>
    <property type="match status" value="1"/>
</dbReference>
<dbReference type="SUPFAM" id="SSF52317">
    <property type="entry name" value="Class I glutamine amidotransferase-like"/>
    <property type="match status" value="1"/>
</dbReference>
<evidence type="ECO:0000256" key="10">
    <source>
        <dbReference type="PROSITE-ProRule" id="PRU00886"/>
    </source>
</evidence>
<keyword evidence="3 9" id="KW-0436">Ligase</keyword>
<dbReference type="InterPro" id="IPR004739">
    <property type="entry name" value="GMP_synth_GATase"/>
</dbReference>
<dbReference type="InterPro" id="IPR025777">
    <property type="entry name" value="GMPS_ATP_PPase_dom"/>
</dbReference>
<name>A0A521DKC3_9BACT</name>
<accession>A0A521DKC3</accession>
<evidence type="ECO:0000256" key="4">
    <source>
        <dbReference type="ARBA" id="ARBA00022741"/>
    </source>
</evidence>
<gene>
    <name evidence="9" type="primary">guaA</name>
    <name evidence="12" type="ORF">SAMN06269117_12134</name>
</gene>
<evidence type="ECO:0000256" key="6">
    <source>
        <dbReference type="ARBA" id="ARBA00022755"/>
    </source>
</evidence>
<feature type="active site" evidence="9">
    <location>
        <position position="174"/>
    </location>
</feature>
<comment type="subunit">
    <text evidence="9">Homodimer.</text>
</comment>
<dbReference type="NCBIfam" id="NF000848">
    <property type="entry name" value="PRK00074.1"/>
    <property type="match status" value="1"/>
</dbReference>
<dbReference type="Pfam" id="PF02540">
    <property type="entry name" value="NAD_synthase"/>
    <property type="match status" value="1"/>
</dbReference>
<evidence type="ECO:0000256" key="9">
    <source>
        <dbReference type="HAMAP-Rule" id="MF_00344"/>
    </source>
</evidence>
<dbReference type="FunFam" id="3.40.50.880:FF:000001">
    <property type="entry name" value="GMP synthase [glutamine-hydrolyzing]"/>
    <property type="match status" value="1"/>
</dbReference>
<feature type="domain" description="GMPS ATP-PPase" evidence="11">
    <location>
        <begin position="201"/>
        <end position="393"/>
    </location>
</feature>
<reference evidence="12 13" key="1">
    <citation type="submission" date="2017-05" db="EMBL/GenBank/DDBJ databases">
        <authorList>
            <person name="Varghese N."/>
            <person name="Submissions S."/>
        </authorList>
    </citation>
    <scope>NUCLEOTIDE SEQUENCE [LARGE SCALE GENOMIC DNA]</scope>
    <source>
        <strain evidence="12 13">DSM 16304</strain>
    </source>
</reference>
<dbReference type="SUPFAM" id="SSF54810">
    <property type="entry name" value="GMP synthetase C-terminal dimerisation domain"/>
    <property type="match status" value="1"/>
</dbReference>
<protein>
    <recommendedName>
        <fullName evidence="9">GMP synthase [glutamine-hydrolyzing]</fullName>
        <ecNumber evidence="9">6.3.5.2</ecNumber>
    </recommendedName>
    <alternativeName>
        <fullName evidence="9">GMP synthetase</fullName>
    </alternativeName>
    <alternativeName>
        <fullName evidence="9">Glutamine amidotransferase</fullName>
    </alternativeName>
</protein>
<keyword evidence="4 9" id="KW-0547">Nucleotide-binding</keyword>
<dbReference type="GO" id="GO:0005524">
    <property type="term" value="F:ATP binding"/>
    <property type="evidence" value="ECO:0007669"/>
    <property type="project" value="UniProtKB-UniRule"/>
</dbReference>
<dbReference type="PROSITE" id="PS51273">
    <property type="entry name" value="GATASE_TYPE_1"/>
    <property type="match status" value="1"/>
</dbReference>
<dbReference type="Gene3D" id="3.40.50.880">
    <property type="match status" value="1"/>
</dbReference>
<dbReference type="InterPro" id="IPR022310">
    <property type="entry name" value="NAD/GMP_synthase"/>
</dbReference>
<dbReference type="HAMAP" id="MF_00344">
    <property type="entry name" value="GMP_synthase"/>
    <property type="match status" value="1"/>
</dbReference>
<dbReference type="Pfam" id="PF00117">
    <property type="entry name" value="GATase"/>
    <property type="match status" value="1"/>
</dbReference>
<dbReference type="Pfam" id="PF00958">
    <property type="entry name" value="GMP_synt_C"/>
    <property type="match status" value="1"/>
</dbReference>
<keyword evidence="6 9" id="KW-0658">Purine biosynthesis</keyword>
<dbReference type="EMBL" id="FXTM01000021">
    <property type="protein sequence ID" value="SMO71541.1"/>
    <property type="molecule type" value="Genomic_DNA"/>
</dbReference>
<dbReference type="PRINTS" id="PR00099">
    <property type="entry name" value="CPSGATASE"/>
</dbReference>
<evidence type="ECO:0000256" key="5">
    <source>
        <dbReference type="ARBA" id="ARBA00022749"/>
    </source>
</evidence>
<keyword evidence="7 9" id="KW-0067">ATP-binding</keyword>
<evidence type="ECO:0000256" key="7">
    <source>
        <dbReference type="ARBA" id="ARBA00022840"/>
    </source>
</evidence>